<dbReference type="EMBL" id="CAKLCB010000192">
    <property type="protein sequence ID" value="CAH0516663.1"/>
    <property type="molecule type" value="Genomic_DNA"/>
</dbReference>
<evidence type="ECO:0000313" key="2">
    <source>
        <dbReference type="EMBL" id="CAH0516663.1"/>
    </source>
</evidence>
<evidence type="ECO:0000313" key="3">
    <source>
        <dbReference type="Proteomes" id="UP001158986"/>
    </source>
</evidence>
<feature type="compositionally biased region" description="Basic and acidic residues" evidence="1">
    <location>
        <begin position="80"/>
        <end position="91"/>
    </location>
</feature>
<accession>A0ABN8CVV8</accession>
<reference evidence="2 3" key="1">
    <citation type="submission" date="2021-11" db="EMBL/GenBank/DDBJ databases">
        <authorList>
            <person name="Islam A."/>
            <person name="Islam S."/>
            <person name="Flora M.S."/>
            <person name="Rahman M."/>
            <person name="Ziaur R.M."/>
            <person name="Epstein J.H."/>
            <person name="Hassan M."/>
            <person name="Klassen M."/>
            <person name="Woodard K."/>
            <person name="Webb A."/>
            <person name="Webby R.J."/>
            <person name="El Zowalaty M.E."/>
        </authorList>
    </citation>
    <scope>NUCLEOTIDE SEQUENCE [LARGE SCALE GENOMIC DNA]</scope>
    <source>
        <strain evidence="2">Pbs1</strain>
    </source>
</reference>
<proteinExistence type="predicted"/>
<comment type="caution">
    <text evidence="2">The sequence shown here is derived from an EMBL/GenBank/DDBJ whole genome shotgun (WGS) entry which is preliminary data.</text>
</comment>
<feature type="region of interest" description="Disordered" evidence="1">
    <location>
        <begin position="66"/>
        <end position="100"/>
    </location>
</feature>
<gene>
    <name evidence="2" type="ORF">PBS001_LOCUS3315</name>
</gene>
<name>A0ABN8CVV8_9STRA</name>
<evidence type="ECO:0000256" key="1">
    <source>
        <dbReference type="SAM" id="MobiDB-lite"/>
    </source>
</evidence>
<sequence>MASRLWPKEKFTSFQYTAADMSAHVTKLGRLILAMRESDSFRMTVTRFSFNDLVSKLIAEEVRKKDSSNMEEATALHASKRQEQGKFEKKSSQGKKVMSV</sequence>
<dbReference type="Proteomes" id="UP001158986">
    <property type="component" value="Unassembled WGS sequence"/>
</dbReference>
<keyword evidence="3" id="KW-1185">Reference proteome</keyword>
<protein>
    <submittedName>
        <fullName evidence="2">Uncharacterized protein</fullName>
    </submittedName>
</protein>
<organism evidence="2 3">
    <name type="scientific">Peronospora belbahrii</name>
    <dbReference type="NCBI Taxonomy" id="622444"/>
    <lineage>
        <taxon>Eukaryota</taxon>
        <taxon>Sar</taxon>
        <taxon>Stramenopiles</taxon>
        <taxon>Oomycota</taxon>
        <taxon>Peronosporomycetes</taxon>
        <taxon>Peronosporales</taxon>
        <taxon>Peronosporaceae</taxon>
        <taxon>Peronospora</taxon>
    </lineage>
</organism>